<keyword evidence="13 17" id="KW-0472">Membrane</keyword>
<evidence type="ECO:0000256" key="17">
    <source>
        <dbReference type="SAM" id="Phobius"/>
    </source>
</evidence>
<comment type="caution">
    <text evidence="19">The sequence shown here is derived from an EMBL/GenBank/DDBJ whole genome shotgun (WGS) entry which is preliminary data.</text>
</comment>
<evidence type="ECO:0000256" key="3">
    <source>
        <dbReference type="ARBA" id="ARBA00008684"/>
    </source>
</evidence>
<accession>A0A834LNU2</accession>
<keyword evidence="8" id="KW-0732">Signal</keyword>
<sequence>MKVQGMESIVVEGDSFQIVQMAGKKRQCNTEVEVITEDIWREVEKFRVCEFFVFAGRPIAHTLAASGLRGDALNALKNNLVDPNNVLQSWDPTTGSPCSWYHVTCNSRNSVTRVCATNSVMTNLLSIFVSLSDLQNVNLTGQLVPQLADLRSLEYLELYANNLSGQVPNELGNLTDLVSLDLYLNNLSGPIPKSLGNLQKLRFLDLSNNRLTGVIPVNGSFSLFNNGSFANNDLVFPPAAPQSTARVGNTAIAGVAAGAAILFAALVIALGYWRQRKLPDRFCDVPERPESQAPLDWPTRKHIALGAARGLAYLHNHCDPKIIHRDVKVANIFLDEEFEAVVGDFGLAKLMDYKDTHVTTIVCGTIGHIAPEYLSTGKSSEKTDVFGYGVMLLELITGQRASDLARLGNDHDVMLLDRGSQMLSEEVQGLDKSILVHKSTPFSNPDRIEKPTIVGSPASRQSSSPVTDCRLVKGLLNEKKLEMLVDTDMQGNYVHEEVEELIQMVLLCTQETPNERPKMSEVVRMIEGDGLAERWEAWQKEEVFRLEFSNSQHAIADWIVADSTSNLCPVELSGPR</sequence>
<dbReference type="GO" id="GO:0004672">
    <property type="term" value="F:protein kinase activity"/>
    <property type="evidence" value="ECO:0007669"/>
    <property type="project" value="InterPro"/>
</dbReference>
<feature type="domain" description="Protein kinase" evidence="18">
    <location>
        <begin position="153"/>
        <end position="536"/>
    </location>
</feature>
<dbReference type="SUPFAM" id="SSF52058">
    <property type="entry name" value="L domain-like"/>
    <property type="match status" value="1"/>
</dbReference>
<dbReference type="Pfam" id="PF00069">
    <property type="entry name" value="Pkinase"/>
    <property type="match status" value="1"/>
</dbReference>
<keyword evidence="5" id="KW-1003">Cell membrane</keyword>
<keyword evidence="15" id="KW-0325">Glycoprotein</keyword>
<dbReference type="Gene3D" id="1.10.510.10">
    <property type="entry name" value="Transferase(Phosphotransferase) domain 1"/>
    <property type="match status" value="1"/>
</dbReference>
<dbReference type="SUPFAM" id="SSF56112">
    <property type="entry name" value="Protein kinase-like (PK-like)"/>
    <property type="match status" value="1"/>
</dbReference>
<dbReference type="SMART" id="SM00220">
    <property type="entry name" value="S_TKc"/>
    <property type="match status" value="1"/>
</dbReference>
<dbReference type="InterPro" id="IPR011009">
    <property type="entry name" value="Kinase-like_dom_sf"/>
</dbReference>
<evidence type="ECO:0000256" key="16">
    <source>
        <dbReference type="SAM" id="MobiDB-lite"/>
    </source>
</evidence>
<evidence type="ECO:0000256" key="11">
    <source>
        <dbReference type="ARBA" id="ARBA00022840"/>
    </source>
</evidence>
<evidence type="ECO:0000256" key="5">
    <source>
        <dbReference type="ARBA" id="ARBA00022475"/>
    </source>
</evidence>
<keyword evidence="20" id="KW-1185">Reference proteome</keyword>
<dbReference type="Proteomes" id="UP000626092">
    <property type="component" value="Unassembled WGS sequence"/>
</dbReference>
<evidence type="ECO:0000256" key="6">
    <source>
        <dbReference type="ARBA" id="ARBA00022614"/>
    </source>
</evidence>
<protein>
    <recommendedName>
        <fullName evidence="18">Protein kinase domain-containing protein</fullName>
    </recommendedName>
</protein>
<dbReference type="PANTHER" id="PTHR47988">
    <property type="entry name" value="SOMATIC EMBRYOGENESIS RECEPTOR KINASE 1"/>
    <property type="match status" value="1"/>
</dbReference>
<feature type="transmembrane region" description="Helical" evidence="17">
    <location>
        <begin position="251"/>
        <end position="273"/>
    </location>
</feature>
<evidence type="ECO:0000256" key="7">
    <source>
        <dbReference type="ARBA" id="ARBA00022692"/>
    </source>
</evidence>
<dbReference type="GO" id="GO:0005886">
    <property type="term" value="C:plasma membrane"/>
    <property type="evidence" value="ECO:0007669"/>
    <property type="project" value="UniProtKB-SubCell"/>
</dbReference>
<comment type="similarity">
    <text evidence="3">Belongs to the protein kinase superfamily. Ser/Thr protein kinase family.</text>
</comment>
<dbReference type="FunFam" id="1.10.510.10:FF:000240">
    <property type="entry name" value="Lectin-domain containing receptor kinase A4.3"/>
    <property type="match status" value="1"/>
</dbReference>
<comment type="similarity">
    <text evidence="2">In the N-terminal section; belongs to the leguminous lectin family.</text>
</comment>
<dbReference type="PROSITE" id="PS51450">
    <property type="entry name" value="LRR"/>
    <property type="match status" value="1"/>
</dbReference>
<reference evidence="19" key="1">
    <citation type="submission" date="2019-11" db="EMBL/GenBank/DDBJ databases">
        <authorList>
            <person name="Liu Y."/>
            <person name="Hou J."/>
            <person name="Li T.-Q."/>
            <person name="Guan C.-H."/>
            <person name="Wu X."/>
            <person name="Wu H.-Z."/>
            <person name="Ling F."/>
            <person name="Zhang R."/>
            <person name="Shi X.-G."/>
            <person name="Ren J.-P."/>
            <person name="Chen E.-F."/>
            <person name="Sun J.-M."/>
        </authorList>
    </citation>
    <scope>NUCLEOTIDE SEQUENCE</scope>
    <source>
        <strain evidence="19">Adult_tree_wgs_1</strain>
        <tissue evidence="19">Leaves</tissue>
    </source>
</reference>
<evidence type="ECO:0000256" key="15">
    <source>
        <dbReference type="ARBA" id="ARBA00023180"/>
    </source>
</evidence>
<evidence type="ECO:0000256" key="1">
    <source>
        <dbReference type="ARBA" id="ARBA00004251"/>
    </source>
</evidence>
<keyword evidence="10" id="KW-0547">Nucleotide-binding</keyword>
<keyword evidence="11" id="KW-0067">ATP-binding</keyword>
<dbReference type="AlphaFoldDB" id="A0A834LNU2"/>
<dbReference type="InterPro" id="IPR000719">
    <property type="entry name" value="Prot_kinase_dom"/>
</dbReference>
<dbReference type="PROSITE" id="PS50011">
    <property type="entry name" value="PROTEIN_KINASE_DOM"/>
    <property type="match status" value="1"/>
</dbReference>
<dbReference type="Gene3D" id="3.80.10.10">
    <property type="entry name" value="Ribonuclease Inhibitor"/>
    <property type="match status" value="1"/>
</dbReference>
<dbReference type="Pfam" id="PF08263">
    <property type="entry name" value="LRRNT_2"/>
    <property type="match status" value="1"/>
</dbReference>
<dbReference type="InterPro" id="IPR001611">
    <property type="entry name" value="Leu-rich_rpt"/>
</dbReference>
<comment type="similarity">
    <text evidence="4">In the C-terminal section; belongs to the protein kinase superfamily. Ser/Thr protein kinase family.</text>
</comment>
<proteinExistence type="inferred from homology"/>
<evidence type="ECO:0000256" key="8">
    <source>
        <dbReference type="ARBA" id="ARBA00022729"/>
    </source>
</evidence>
<keyword evidence="14" id="KW-0675">Receptor</keyword>
<keyword evidence="9" id="KW-0677">Repeat</keyword>
<evidence type="ECO:0000256" key="12">
    <source>
        <dbReference type="ARBA" id="ARBA00022989"/>
    </source>
</evidence>
<dbReference type="Pfam" id="PF00560">
    <property type="entry name" value="LRR_1"/>
    <property type="match status" value="3"/>
</dbReference>
<evidence type="ECO:0000256" key="13">
    <source>
        <dbReference type="ARBA" id="ARBA00023136"/>
    </source>
</evidence>
<keyword evidence="12 17" id="KW-1133">Transmembrane helix</keyword>
<dbReference type="FunFam" id="3.80.10.10:FF:000024">
    <property type="entry name" value="Somatic embryogenesis receptor kinase 1"/>
    <property type="match status" value="1"/>
</dbReference>
<comment type="subcellular location">
    <subcellularLocation>
        <location evidence="1">Cell membrane</location>
        <topology evidence="1">Single-pass type I membrane protein</topology>
    </subcellularLocation>
</comment>
<gene>
    <name evidence="19" type="ORF">RHSIM_Rhsim05G0110100</name>
</gene>
<name>A0A834LNU2_RHOSS</name>
<evidence type="ECO:0000256" key="2">
    <source>
        <dbReference type="ARBA" id="ARBA00008536"/>
    </source>
</evidence>
<evidence type="ECO:0000256" key="4">
    <source>
        <dbReference type="ARBA" id="ARBA00010217"/>
    </source>
</evidence>
<dbReference type="InterPro" id="IPR008271">
    <property type="entry name" value="Ser/Thr_kinase_AS"/>
</dbReference>
<evidence type="ECO:0000256" key="14">
    <source>
        <dbReference type="ARBA" id="ARBA00023170"/>
    </source>
</evidence>
<dbReference type="EMBL" id="WJXA01000005">
    <property type="protein sequence ID" value="KAF7143471.1"/>
    <property type="molecule type" value="Genomic_DNA"/>
</dbReference>
<evidence type="ECO:0000259" key="18">
    <source>
        <dbReference type="PROSITE" id="PS50011"/>
    </source>
</evidence>
<feature type="region of interest" description="Disordered" evidence="16">
    <location>
        <begin position="446"/>
        <end position="465"/>
    </location>
</feature>
<dbReference type="GO" id="GO:0005524">
    <property type="term" value="F:ATP binding"/>
    <property type="evidence" value="ECO:0007669"/>
    <property type="project" value="UniProtKB-KW"/>
</dbReference>
<keyword evidence="7 17" id="KW-0812">Transmembrane</keyword>
<dbReference type="InterPro" id="IPR013210">
    <property type="entry name" value="LRR_N_plant-typ"/>
</dbReference>
<evidence type="ECO:0000256" key="10">
    <source>
        <dbReference type="ARBA" id="ARBA00022741"/>
    </source>
</evidence>
<evidence type="ECO:0000313" key="19">
    <source>
        <dbReference type="EMBL" id="KAF7143471.1"/>
    </source>
</evidence>
<dbReference type="InterPro" id="IPR032675">
    <property type="entry name" value="LRR_dom_sf"/>
</dbReference>
<keyword evidence="6" id="KW-0433">Leucine-rich repeat</keyword>
<evidence type="ECO:0000256" key="9">
    <source>
        <dbReference type="ARBA" id="ARBA00022737"/>
    </source>
</evidence>
<evidence type="ECO:0000313" key="20">
    <source>
        <dbReference type="Proteomes" id="UP000626092"/>
    </source>
</evidence>
<dbReference type="PROSITE" id="PS00108">
    <property type="entry name" value="PROTEIN_KINASE_ST"/>
    <property type="match status" value="1"/>
</dbReference>
<dbReference type="GO" id="GO:0002229">
    <property type="term" value="P:defense response to oomycetes"/>
    <property type="evidence" value="ECO:0007669"/>
    <property type="project" value="UniProtKB-ARBA"/>
</dbReference>
<dbReference type="OrthoDB" id="4062651at2759"/>
<organism evidence="19 20">
    <name type="scientific">Rhododendron simsii</name>
    <name type="common">Sims's rhododendron</name>
    <dbReference type="NCBI Taxonomy" id="118357"/>
    <lineage>
        <taxon>Eukaryota</taxon>
        <taxon>Viridiplantae</taxon>
        <taxon>Streptophyta</taxon>
        <taxon>Embryophyta</taxon>
        <taxon>Tracheophyta</taxon>
        <taxon>Spermatophyta</taxon>
        <taxon>Magnoliopsida</taxon>
        <taxon>eudicotyledons</taxon>
        <taxon>Gunneridae</taxon>
        <taxon>Pentapetalae</taxon>
        <taxon>asterids</taxon>
        <taxon>Ericales</taxon>
        <taxon>Ericaceae</taxon>
        <taxon>Ericoideae</taxon>
        <taxon>Rhodoreae</taxon>
        <taxon>Rhododendron</taxon>
    </lineage>
</organism>